<dbReference type="PRINTS" id="PR00988">
    <property type="entry name" value="URIDINKINASE"/>
</dbReference>
<evidence type="ECO:0000256" key="6">
    <source>
        <dbReference type="ARBA" id="ARBA00021478"/>
    </source>
</evidence>
<evidence type="ECO:0000313" key="20">
    <source>
        <dbReference type="EMBL" id="PTG15720.1"/>
    </source>
</evidence>
<comment type="catalytic activity">
    <reaction evidence="14 17">
        <text>cytidine + ATP = CMP + ADP + H(+)</text>
        <dbReference type="Rhea" id="RHEA:24674"/>
        <dbReference type="ChEBI" id="CHEBI:15378"/>
        <dbReference type="ChEBI" id="CHEBI:17562"/>
        <dbReference type="ChEBI" id="CHEBI:30616"/>
        <dbReference type="ChEBI" id="CHEBI:60377"/>
        <dbReference type="ChEBI" id="CHEBI:456216"/>
        <dbReference type="EC" id="2.7.1.48"/>
    </reaction>
</comment>
<evidence type="ECO:0000256" key="4">
    <source>
        <dbReference type="ARBA" id="ARBA00005408"/>
    </source>
</evidence>
<dbReference type="GeneID" id="93655509"/>
<evidence type="ECO:0000313" key="19">
    <source>
        <dbReference type="EMBL" id="MDQ7174814.1"/>
    </source>
</evidence>
<dbReference type="EMBL" id="JAVGJF010000007">
    <property type="protein sequence ID" value="MDQ7174814.1"/>
    <property type="molecule type" value="Genomic_DNA"/>
</dbReference>
<gene>
    <name evidence="16 19" type="primary">udk</name>
    <name evidence="21" type="ORF">BU638_00995</name>
    <name evidence="20" type="ORF">BU653_03870</name>
    <name evidence="22" type="ORF">BU676_08615</name>
    <name evidence="19" type="ORF">RCF65_02305</name>
</gene>
<dbReference type="Proteomes" id="UP000242704">
    <property type="component" value="Unassembled WGS sequence"/>
</dbReference>
<keyword evidence="10 16" id="KW-0418">Kinase</keyword>
<comment type="pathway">
    <text evidence="3 16 17">Pyrimidine metabolism; CTP biosynthesis via salvage pathway; CTP from cytidine: step 1/3.</text>
</comment>
<comment type="catalytic activity">
    <reaction evidence="15 16 17">
        <text>uridine + ATP = UMP + ADP + H(+)</text>
        <dbReference type="Rhea" id="RHEA:16825"/>
        <dbReference type="ChEBI" id="CHEBI:15378"/>
        <dbReference type="ChEBI" id="CHEBI:16704"/>
        <dbReference type="ChEBI" id="CHEBI:30616"/>
        <dbReference type="ChEBI" id="CHEBI:57865"/>
        <dbReference type="ChEBI" id="CHEBI:456216"/>
        <dbReference type="EC" id="2.7.1.48"/>
    </reaction>
</comment>
<dbReference type="Proteomes" id="UP000242008">
    <property type="component" value="Unassembled WGS sequence"/>
</dbReference>
<dbReference type="EMBL" id="PZBZ01000015">
    <property type="protein sequence ID" value="PTG15720.1"/>
    <property type="molecule type" value="Genomic_DNA"/>
</dbReference>
<dbReference type="GO" id="GO:0005524">
    <property type="term" value="F:ATP binding"/>
    <property type="evidence" value="ECO:0007669"/>
    <property type="project" value="UniProtKB-UniRule"/>
</dbReference>
<proteinExistence type="inferred from homology"/>
<evidence type="ECO:0000256" key="12">
    <source>
        <dbReference type="ARBA" id="ARBA00030641"/>
    </source>
</evidence>
<dbReference type="GO" id="GO:0004849">
    <property type="term" value="F:uridine kinase activity"/>
    <property type="evidence" value="ECO:0007669"/>
    <property type="project" value="UniProtKB-UniRule"/>
</dbReference>
<evidence type="ECO:0000313" key="24">
    <source>
        <dbReference type="Proteomes" id="UP000242144"/>
    </source>
</evidence>
<reference evidence="19 26" key="3">
    <citation type="submission" date="2023-08" db="EMBL/GenBank/DDBJ databases">
        <title>Whole genome sequencing of Staphylococcus chromogenes NNSch 2386.</title>
        <authorList>
            <person name="Kropotov V.S."/>
            <person name="Boriskina E.V."/>
            <person name="Gordinskaya N.A."/>
            <person name="Shkurkina I.S."/>
            <person name="Kryazhev D.V."/>
            <person name="Alekseeva A.E."/>
            <person name="Makhova M.A."/>
        </authorList>
    </citation>
    <scope>NUCLEOTIDE SEQUENCE [LARGE SCALE GENOMIC DNA]</scope>
    <source>
        <strain evidence="19 26">NNSch 2386</strain>
    </source>
</reference>
<organism evidence="20 25">
    <name type="scientific">Staphylococcus chromogenes</name>
    <name type="common">Staphylococcus hyicus subsp. chromogenes</name>
    <dbReference type="NCBI Taxonomy" id="46126"/>
    <lineage>
        <taxon>Bacteria</taxon>
        <taxon>Bacillati</taxon>
        <taxon>Bacillota</taxon>
        <taxon>Bacilli</taxon>
        <taxon>Bacillales</taxon>
        <taxon>Staphylococcaceae</taxon>
        <taxon>Staphylococcus</taxon>
    </lineage>
</organism>
<evidence type="ECO:0000313" key="22">
    <source>
        <dbReference type="EMBL" id="PTG69177.1"/>
    </source>
</evidence>
<dbReference type="GO" id="GO:0044211">
    <property type="term" value="P:CTP salvage"/>
    <property type="evidence" value="ECO:0007669"/>
    <property type="project" value="UniProtKB-UniRule"/>
</dbReference>
<dbReference type="NCBIfam" id="NF004018">
    <property type="entry name" value="PRK05480.1"/>
    <property type="match status" value="1"/>
</dbReference>
<evidence type="ECO:0000256" key="7">
    <source>
        <dbReference type="ARBA" id="ARBA00022490"/>
    </source>
</evidence>
<evidence type="ECO:0000313" key="23">
    <source>
        <dbReference type="Proteomes" id="UP000242008"/>
    </source>
</evidence>
<reference evidence="23 24" key="1">
    <citation type="journal article" date="2016" name="Front. Microbiol.">
        <title>Comprehensive Phylogenetic Analysis of Bovine Non-aureus Staphylococci Species Based on Whole-Genome Sequencing.</title>
        <authorList>
            <person name="Naushad S."/>
            <person name="Barkema H.W."/>
            <person name="Luby C."/>
            <person name="Condas L.A."/>
            <person name="Nobrega D.B."/>
            <person name="Carson D.A."/>
            <person name="De Buck J."/>
        </authorList>
    </citation>
    <scope>NUCLEOTIDE SEQUENCE [LARGE SCALE GENOMIC DNA]</scope>
    <source>
        <strain evidence="21 24">SNUC 105</strain>
        <strain evidence="22 23">SNUC 1363</strain>
        <strain evidence="20 25">SNUC 505</strain>
    </source>
</reference>
<keyword evidence="9 16" id="KW-0547">Nucleotide-binding</keyword>
<dbReference type="InterPro" id="IPR000764">
    <property type="entry name" value="Uridine_kinase-like"/>
</dbReference>
<evidence type="ECO:0000256" key="17">
    <source>
        <dbReference type="RuleBase" id="RU003825"/>
    </source>
</evidence>
<feature type="domain" description="Phosphoribulokinase/uridine kinase" evidence="18">
    <location>
        <begin position="6"/>
        <end position="192"/>
    </location>
</feature>
<reference evidence="20" key="2">
    <citation type="submission" date="2018-03" db="EMBL/GenBank/DDBJ databases">
        <authorList>
            <person name="Naushad S."/>
        </authorList>
    </citation>
    <scope>NUCLEOTIDE SEQUENCE</scope>
    <source>
        <strain evidence="21">SNUC 105</strain>
        <strain evidence="22">SNUC 1363</strain>
        <strain evidence="20">SNUC 505</strain>
    </source>
</reference>
<dbReference type="GO" id="GO:0005737">
    <property type="term" value="C:cytoplasm"/>
    <property type="evidence" value="ECO:0007669"/>
    <property type="project" value="UniProtKB-SubCell"/>
</dbReference>
<comment type="pathway">
    <text evidence="2 16 17">Pyrimidine metabolism; UMP biosynthesis via salvage pathway; UMP from uridine: step 1/1.</text>
</comment>
<evidence type="ECO:0000256" key="1">
    <source>
        <dbReference type="ARBA" id="ARBA00004496"/>
    </source>
</evidence>
<keyword evidence="11 16" id="KW-0067">ATP-binding</keyword>
<evidence type="ECO:0000256" key="13">
    <source>
        <dbReference type="ARBA" id="ARBA00031452"/>
    </source>
</evidence>
<accession>A0AAE5T0K1</accession>
<evidence type="ECO:0000256" key="15">
    <source>
        <dbReference type="ARBA" id="ARBA00048909"/>
    </source>
</evidence>
<dbReference type="CDD" id="cd02023">
    <property type="entry name" value="UMPK"/>
    <property type="match status" value="1"/>
</dbReference>
<feature type="binding site" evidence="16">
    <location>
        <begin position="11"/>
        <end position="18"/>
    </location>
    <ligand>
        <name>ATP</name>
        <dbReference type="ChEBI" id="CHEBI:30616"/>
    </ligand>
</feature>
<evidence type="ECO:0000259" key="18">
    <source>
        <dbReference type="Pfam" id="PF00485"/>
    </source>
</evidence>
<dbReference type="EMBL" id="PZAO01000020">
    <property type="protein sequence ID" value="PTG69177.1"/>
    <property type="molecule type" value="Genomic_DNA"/>
</dbReference>
<dbReference type="InterPro" id="IPR006083">
    <property type="entry name" value="PRK/URK"/>
</dbReference>
<evidence type="ECO:0000256" key="3">
    <source>
        <dbReference type="ARBA" id="ARBA00004784"/>
    </source>
</evidence>
<dbReference type="AlphaFoldDB" id="A0AAE5T0K1"/>
<protein>
    <recommendedName>
        <fullName evidence="6 16">Uridine kinase</fullName>
        <ecNumber evidence="5 16">2.7.1.48</ecNumber>
    </recommendedName>
    <alternativeName>
        <fullName evidence="12 16">Cytidine monophosphokinase</fullName>
    </alternativeName>
    <alternativeName>
        <fullName evidence="13 16">Uridine monophosphokinase</fullName>
    </alternativeName>
</protein>
<dbReference type="SUPFAM" id="SSF52540">
    <property type="entry name" value="P-loop containing nucleoside triphosphate hydrolases"/>
    <property type="match status" value="1"/>
</dbReference>
<dbReference type="EC" id="2.7.1.48" evidence="5 16"/>
<dbReference type="NCBIfam" id="TIGR00235">
    <property type="entry name" value="udk"/>
    <property type="match status" value="1"/>
</dbReference>
<keyword evidence="23" id="KW-1185">Reference proteome</keyword>
<evidence type="ECO:0000313" key="25">
    <source>
        <dbReference type="Proteomes" id="UP000242704"/>
    </source>
</evidence>
<dbReference type="PANTHER" id="PTHR10285">
    <property type="entry name" value="URIDINE KINASE"/>
    <property type="match status" value="1"/>
</dbReference>
<dbReference type="Proteomes" id="UP001240157">
    <property type="component" value="Unassembled WGS sequence"/>
</dbReference>
<evidence type="ECO:0000256" key="10">
    <source>
        <dbReference type="ARBA" id="ARBA00022777"/>
    </source>
</evidence>
<sequence>MTSTTIIGIAGGSGSGKTSVTNEIMKNLDGHSVALIEQDFYYKDQSHLTFEERLKTNYDHPFAFDNDLLIENLKDLKAGKSVEVPTYDYTIHTRSDKKIAFEPKDVIIVEGIFALENETLRNMMDVKIYVDTDADLRILRRLIRDTKERDRTMESVVDQYLNVVRPMHNQFIEPTKKFADIIIPEGGSNKVAIDIMTTKIQALVQTQD</sequence>
<comment type="subcellular location">
    <subcellularLocation>
        <location evidence="1 16 17">Cytoplasm</location>
    </subcellularLocation>
</comment>
<dbReference type="RefSeq" id="WP_037574136.1">
    <property type="nucleotide sequence ID" value="NZ_BMDK01000001.1"/>
</dbReference>
<dbReference type="Gene3D" id="3.40.50.300">
    <property type="entry name" value="P-loop containing nucleotide triphosphate hydrolases"/>
    <property type="match status" value="1"/>
</dbReference>
<evidence type="ECO:0000256" key="11">
    <source>
        <dbReference type="ARBA" id="ARBA00022840"/>
    </source>
</evidence>
<evidence type="ECO:0000256" key="5">
    <source>
        <dbReference type="ARBA" id="ARBA00012137"/>
    </source>
</evidence>
<name>A0AAE5T0K1_STACR</name>
<comment type="caution">
    <text evidence="20">The sequence shown here is derived from an EMBL/GenBank/DDBJ whole genome shotgun (WGS) entry which is preliminary data.</text>
</comment>
<dbReference type="InterPro" id="IPR027417">
    <property type="entry name" value="P-loop_NTPase"/>
</dbReference>
<dbReference type="Pfam" id="PF00485">
    <property type="entry name" value="PRK"/>
    <property type="match status" value="1"/>
</dbReference>
<keyword evidence="8 16" id="KW-0808">Transferase</keyword>
<evidence type="ECO:0000256" key="14">
    <source>
        <dbReference type="ARBA" id="ARBA00047436"/>
    </source>
</evidence>
<evidence type="ECO:0000256" key="8">
    <source>
        <dbReference type="ARBA" id="ARBA00022679"/>
    </source>
</evidence>
<dbReference type="Proteomes" id="UP000242144">
    <property type="component" value="Unassembled WGS sequence"/>
</dbReference>
<keyword evidence="7 16" id="KW-0963">Cytoplasm</keyword>
<dbReference type="InterPro" id="IPR026008">
    <property type="entry name" value="Uridine_kinase"/>
</dbReference>
<dbReference type="GO" id="GO:0044206">
    <property type="term" value="P:UMP salvage"/>
    <property type="evidence" value="ECO:0007669"/>
    <property type="project" value="UniProtKB-UniRule"/>
</dbReference>
<dbReference type="EMBL" id="PZCM01000001">
    <property type="protein sequence ID" value="PTG28811.1"/>
    <property type="molecule type" value="Genomic_DNA"/>
</dbReference>
<evidence type="ECO:0000313" key="26">
    <source>
        <dbReference type="Proteomes" id="UP001240157"/>
    </source>
</evidence>
<dbReference type="HAMAP" id="MF_00551">
    <property type="entry name" value="Uridine_kinase"/>
    <property type="match status" value="1"/>
</dbReference>
<evidence type="ECO:0000256" key="2">
    <source>
        <dbReference type="ARBA" id="ARBA00004690"/>
    </source>
</evidence>
<comment type="similarity">
    <text evidence="4 16 17">Belongs to the uridine kinase family.</text>
</comment>
<evidence type="ECO:0000256" key="9">
    <source>
        <dbReference type="ARBA" id="ARBA00022741"/>
    </source>
</evidence>
<evidence type="ECO:0000313" key="21">
    <source>
        <dbReference type="EMBL" id="PTG28811.1"/>
    </source>
</evidence>
<evidence type="ECO:0000256" key="16">
    <source>
        <dbReference type="HAMAP-Rule" id="MF_00551"/>
    </source>
</evidence>